<dbReference type="InterPro" id="IPR023023">
    <property type="entry name" value="dNTPase_2"/>
</dbReference>
<dbReference type="InterPro" id="IPR026875">
    <property type="entry name" value="PHydrolase_assoc_dom"/>
</dbReference>
<evidence type="ECO:0000256" key="3">
    <source>
        <dbReference type="SAM" id="MobiDB-lite"/>
    </source>
</evidence>
<keyword evidence="6" id="KW-1185">Reference proteome</keyword>
<dbReference type="InterPro" id="IPR006261">
    <property type="entry name" value="dGTPase"/>
</dbReference>
<dbReference type="Pfam" id="PF13286">
    <property type="entry name" value="HD_assoc"/>
    <property type="match status" value="1"/>
</dbReference>
<sequence length="346" mass="38974">MRIIHREDQEQREHEILSSDASFADESEGRARSAEPDILRTDFQRDRDKILHTKSFRRLSHKTQVFLAAEGDHFRTRLTHTLEVAQIARTIARALGLNEDLAEAISLGHDLGHTPFGHTGEEALASCLARHRGIDPSSPEAMSLYRHNEQSLRVVERIENGGKGLNLTPEVRDGIVCHTGEVRAETLEGRIVATADRIAYVNHDIDDAIRAGILSERDLPDSTHTVLGPDHSSRIETLVLDMVETSAAAEDILMSEHVWAAMMELRAFLFERVYTSEMVMAEVVKATHLVSDLFDHYVEHPGEIPQEYHLISDGDDLRAVADFIAGMTDRYAKNLYQRLFIPHALH</sequence>
<dbReference type="CDD" id="cd00077">
    <property type="entry name" value="HDc"/>
    <property type="match status" value="1"/>
</dbReference>
<dbReference type="PANTHER" id="PTHR35795">
    <property type="entry name" value="SLR1885 PROTEIN"/>
    <property type="match status" value="1"/>
</dbReference>
<dbReference type="SUPFAM" id="SSF109604">
    <property type="entry name" value="HD-domain/PDEase-like"/>
    <property type="match status" value="1"/>
</dbReference>
<dbReference type="Gene3D" id="1.10.3210.10">
    <property type="entry name" value="Hypothetical protein af1432"/>
    <property type="match status" value="1"/>
</dbReference>
<dbReference type="NCBIfam" id="TIGR01353">
    <property type="entry name" value="dGTP_triPase"/>
    <property type="match status" value="1"/>
</dbReference>
<dbReference type="AlphaFoldDB" id="A0A2K2U930"/>
<dbReference type="InterPro" id="IPR003607">
    <property type="entry name" value="HD/PDEase_dom"/>
</dbReference>
<evidence type="ECO:0000256" key="1">
    <source>
        <dbReference type="ARBA" id="ARBA00022801"/>
    </source>
</evidence>
<evidence type="ECO:0000313" key="6">
    <source>
        <dbReference type="Proteomes" id="UP000236197"/>
    </source>
</evidence>
<dbReference type="InterPro" id="IPR006674">
    <property type="entry name" value="HD_domain"/>
</dbReference>
<protein>
    <recommendedName>
        <fullName evidence="2">Deoxyguanosinetriphosphate triphosphohydrolase-like protein</fullName>
    </recommendedName>
</protein>
<accession>A0A2K2U930</accession>
<gene>
    <name evidence="5" type="ORF">C2L71_11525</name>
</gene>
<organism evidence="5 6">
    <name type="scientific">Enteroscipio rubneri</name>
    <dbReference type="NCBI Taxonomy" id="2070686"/>
    <lineage>
        <taxon>Bacteria</taxon>
        <taxon>Bacillati</taxon>
        <taxon>Actinomycetota</taxon>
        <taxon>Coriobacteriia</taxon>
        <taxon>Eggerthellales</taxon>
        <taxon>Eggerthellaceae</taxon>
        <taxon>Enteroscipio</taxon>
    </lineage>
</organism>
<dbReference type="SMART" id="SM00471">
    <property type="entry name" value="HDc"/>
    <property type="match status" value="1"/>
</dbReference>
<feature type="region of interest" description="Disordered" evidence="3">
    <location>
        <begin position="1"/>
        <end position="35"/>
    </location>
</feature>
<dbReference type="PANTHER" id="PTHR35795:SF1">
    <property type="entry name" value="BIS(5'-NUCLEOSYL)-TETRAPHOSPHATASE, SYMMETRICAL"/>
    <property type="match status" value="1"/>
</dbReference>
<feature type="domain" description="HD" evidence="4">
    <location>
        <begin position="77"/>
        <end position="201"/>
    </location>
</feature>
<feature type="compositionally biased region" description="Basic and acidic residues" evidence="3">
    <location>
        <begin position="1"/>
        <end position="17"/>
    </location>
</feature>
<dbReference type="NCBIfam" id="NF002327">
    <property type="entry name" value="PRK01286.1-2"/>
    <property type="match status" value="1"/>
</dbReference>
<dbReference type="Proteomes" id="UP000236197">
    <property type="component" value="Unassembled WGS sequence"/>
</dbReference>
<evidence type="ECO:0000259" key="4">
    <source>
        <dbReference type="PROSITE" id="PS51831"/>
    </source>
</evidence>
<dbReference type="PROSITE" id="PS51831">
    <property type="entry name" value="HD"/>
    <property type="match status" value="1"/>
</dbReference>
<proteinExistence type="inferred from homology"/>
<dbReference type="Pfam" id="PF01966">
    <property type="entry name" value="HD"/>
    <property type="match status" value="1"/>
</dbReference>
<dbReference type="HAMAP" id="MF_01212">
    <property type="entry name" value="dGTPase_type2"/>
    <property type="match status" value="1"/>
</dbReference>
<name>A0A2K2U930_9ACTN</name>
<comment type="similarity">
    <text evidence="2">Belongs to the dGTPase family. Type 2 subfamily.</text>
</comment>
<dbReference type="OrthoDB" id="9803619at2"/>
<reference evidence="6" key="1">
    <citation type="submission" date="2018-01" db="EMBL/GenBank/DDBJ databases">
        <title>Rubneribacter badeniensis gen. nov., sp. nov., and Colonibacter rubneri, gen. nov., sp. nov., WGS of new members of the Eggerthellaceae.</title>
        <authorList>
            <person name="Danylec N."/>
            <person name="Stoll D.A."/>
            <person name="Doetsch A."/>
            <person name="Kulling S.E."/>
            <person name="Huch M."/>
        </authorList>
    </citation>
    <scope>NUCLEOTIDE SEQUENCE [LARGE SCALE GENOMIC DNA]</scope>
    <source>
        <strain evidence="6">ResAG-96</strain>
    </source>
</reference>
<dbReference type="InterPro" id="IPR051094">
    <property type="entry name" value="Diverse_Catalytic_Enzymes"/>
</dbReference>
<evidence type="ECO:0000256" key="2">
    <source>
        <dbReference type="HAMAP-Rule" id="MF_01212"/>
    </source>
</evidence>
<keyword evidence="1 2" id="KW-0378">Hydrolase</keyword>
<dbReference type="RefSeq" id="WP_103265909.1">
    <property type="nucleotide sequence ID" value="NZ_CABMLE010000022.1"/>
</dbReference>
<dbReference type="GO" id="GO:0016793">
    <property type="term" value="F:triphosphoric monoester hydrolase activity"/>
    <property type="evidence" value="ECO:0007669"/>
    <property type="project" value="InterPro"/>
</dbReference>
<evidence type="ECO:0000313" key="5">
    <source>
        <dbReference type="EMBL" id="PNV66769.1"/>
    </source>
</evidence>
<dbReference type="EMBL" id="PPEK01000022">
    <property type="protein sequence ID" value="PNV66769.1"/>
    <property type="molecule type" value="Genomic_DNA"/>
</dbReference>
<comment type="caution">
    <text evidence="5">The sequence shown here is derived from an EMBL/GenBank/DDBJ whole genome shotgun (WGS) entry which is preliminary data.</text>
</comment>